<evidence type="ECO:0000259" key="13">
    <source>
        <dbReference type="Pfam" id="PF04598"/>
    </source>
</evidence>
<evidence type="ECO:0000256" key="12">
    <source>
        <dbReference type="SAM" id="MobiDB-lite"/>
    </source>
</evidence>
<feature type="domain" description="Gasdermin pore forming" evidence="13">
    <location>
        <begin position="172"/>
        <end position="335"/>
    </location>
</feature>
<dbReference type="InterPro" id="IPR007677">
    <property type="entry name" value="Gasdermin"/>
</dbReference>
<dbReference type="Pfam" id="PF04598">
    <property type="entry name" value="Gasdermin"/>
    <property type="match status" value="2"/>
</dbReference>
<keyword evidence="10" id="KW-0564">Palmitate</keyword>
<keyword evidence="17" id="KW-1267">Proteomics identification</keyword>
<keyword evidence="8" id="KW-0812">Transmembrane</keyword>
<evidence type="ECO:0000256" key="8">
    <source>
        <dbReference type="ARBA" id="ARBA00022692"/>
    </source>
</evidence>
<dbReference type="Proteomes" id="UP000000539">
    <property type="component" value="Chromosome 27"/>
</dbReference>
<dbReference type="PANTHER" id="PTHR16399:SF18">
    <property type="entry name" value="GASDERMIN-A"/>
    <property type="match status" value="1"/>
</dbReference>
<dbReference type="GO" id="GO:0005886">
    <property type="term" value="C:plasma membrane"/>
    <property type="evidence" value="ECO:0007669"/>
    <property type="project" value="UniProtKB-SubCell"/>
</dbReference>
<comment type="similarity">
    <text evidence="3">Belongs to the gasdermin family.</text>
</comment>
<keyword evidence="16" id="KW-1185">Reference proteome</keyword>
<dbReference type="Ensembl" id="ENSGALT00010060153.1">
    <property type="protein sequence ID" value="ENSGALP00010036913.1"/>
    <property type="gene ID" value="ENSGALG00010024640.1"/>
</dbReference>
<dbReference type="RefSeq" id="XP_015154998.2">
    <property type="nucleotide sequence ID" value="XM_015299512.4"/>
</dbReference>
<dbReference type="SMR" id="A0A8V1A342"/>
<protein>
    <submittedName>
        <fullName evidence="15">Gasdermin A</fullName>
    </submittedName>
</protein>
<evidence type="ECO:0000259" key="14">
    <source>
        <dbReference type="Pfam" id="PF17708"/>
    </source>
</evidence>
<feature type="domain" description="Gasdermin pore forming" evidence="13">
    <location>
        <begin position="57"/>
        <end position="122"/>
    </location>
</feature>
<evidence type="ECO:0000256" key="5">
    <source>
        <dbReference type="ARBA" id="ARBA00022475"/>
    </source>
</evidence>
<keyword evidence="9" id="KW-0472">Membrane</keyword>
<name>A0A8V1A342_CHICK</name>
<comment type="subcellular location">
    <subcellularLocation>
        <location evidence="2">Cell membrane</location>
        <topology evidence="2">Multi-pass membrane protein</topology>
    </subcellularLocation>
    <subcellularLocation>
        <location evidence="1">Cytoplasm</location>
    </subcellularLocation>
</comment>
<evidence type="ECO:0000313" key="16">
    <source>
        <dbReference type="Proteomes" id="UP000000539"/>
    </source>
</evidence>
<evidence type="ECO:0000256" key="10">
    <source>
        <dbReference type="ARBA" id="ARBA00023139"/>
    </source>
</evidence>
<evidence type="ECO:0000313" key="15">
    <source>
        <dbReference type="Ensembl" id="ENSGALP00010036913.1"/>
    </source>
</evidence>
<keyword evidence="6" id="KW-0963">Cytoplasm</keyword>
<dbReference type="PANTHER" id="PTHR16399">
    <property type="entry name" value="GASDERMIN"/>
    <property type="match status" value="1"/>
</dbReference>
<dbReference type="RefSeq" id="XP_046789334.1">
    <property type="nucleotide sequence ID" value="XM_046933378.1"/>
</dbReference>
<dbReference type="GeneTree" id="ENSGT00950000183140"/>
<proteinExistence type="evidence at protein level"/>
<keyword evidence="4" id="KW-1134">Transmembrane beta strand</keyword>
<evidence type="ECO:0000256" key="9">
    <source>
        <dbReference type="ARBA" id="ARBA00023136"/>
    </source>
</evidence>
<dbReference type="OMA" id="HICNDSM"/>
<dbReference type="GO" id="GO:0012501">
    <property type="term" value="P:programmed cell death"/>
    <property type="evidence" value="ECO:0007669"/>
    <property type="project" value="UniProtKB-KW"/>
</dbReference>
<dbReference type="GeneID" id="426132"/>
<keyword evidence="7" id="KW-1210">Necrosis</keyword>
<evidence type="ECO:0000256" key="7">
    <source>
        <dbReference type="ARBA" id="ARBA00022590"/>
    </source>
</evidence>
<organism evidence="15 16">
    <name type="scientific">Gallus gallus</name>
    <name type="common">Chicken</name>
    <dbReference type="NCBI Taxonomy" id="9031"/>
    <lineage>
        <taxon>Eukaryota</taxon>
        <taxon>Metazoa</taxon>
        <taxon>Chordata</taxon>
        <taxon>Craniata</taxon>
        <taxon>Vertebrata</taxon>
        <taxon>Euteleostomi</taxon>
        <taxon>Archelosauria</taxon>
        <taxon>Archosauria</taxon>
        <taxon>Dinosauria</taxon>
        <taxon>Saurischia</taxon>
        <taxon>Theropoda</taxon>
        <taxon>Coelurosauria</taxon>
        <taxon>Aves</taxon>
        <taxon>Neognathae</taxon>
        <taxon>Galloanserae</taxon>
        <taxon>Galliformes</taxon>
        <taxon>Phasianidae</taxon>
        <taxon>Phasianinae</taxon>
        <taxon>Gallus</taxon>
    </lineage>
</organism>
<dbReference type="OrthoDB" id="9944616at2759"/>
<dbReference type="GO" id="GO:0001786">
    <property type="term" value="F:phosphatidylserine binding"/>
    <property type="evidence" value="ECO:0000318"/>
    <property type="project" value="GO_Central"/>
</dbReference>
<evidence type="ECO:0007829" key="17">
    <source>
        <dbReference type="PeptideAtlas" id="A0A8V1A342"/>
    </source>
</evidence>
<reference evidence="15" key="1">
    <citation type="submission" date="2020-11" db="EMBL/GenBank/DDBJ databases">
        <title>Gallus gallus (Chicken) genome, bGalGal1, GRCg7b, maternal haplotype autosomes + Z &amp; W.</title>
        <authorList>
            <person name="Warren W."/>
            <person name="Formenti G."/>
            <person name="Fedrigo O."/>
            <person name="Haase B."/>
            <person name="Mountcastle J."/>
            <person name="Balacco J."/>
            <person name="Tracey A."/>
            <person name="Schneider V."/>
            <person name="Okimoto R."/>
            <person name="Cheng H."/>
            <person name="Hawken R."/>
            <person name="Howe K."/>
            <person name="Jarvis E.D."/>
        </authorList>
    </citation>
    <scope>NUCLEOTIDE SEQUENCE [LARGE SCALE GENOMIC DNA]</scope>
    <source>
        <strain evidence="15">Broiler</strain>
    </source>
</reference>
<dbReference type="GO" id="GO:0070273">
    <property type="term" value="F:phosphatidylinositol-4-phosphate binding"/>
    <property type="evidence" value="ECO:0000318"/>
    <property type="project" value="GO_Central"/>
</dbReference>
<evidence type="ECO:0000256" key="4">
    <source>
        <dbReference type="ARBA" id="ARBA00022452"/>
    </source>
</evidence>
<dbReference type="CTD" id="284110"/>
<evidence type="ECO:0000256" key="11">
    <source>
        <dbReference type="ARBA" id="ARBA00023288"/>
    </source>
</evidence>
<dbReference type="AlphaFoldDB" id="A0A8V1A342"/>
<sequence length="545" mass="60096">MQVVFFGGRGLLSSKTNRKMFGCNLLLVSQLILHIFFPKARLHPSPWAENPYSCCRMFKKVTQKVAKQMDPKGELVPVHSISDQDHFRLLCLVRRKRTARFQPSPSYRRTEYSLHDVLLPAEERDSVGKAHISPSAPPCFLSVANRGLIAVCVTTLAVTQRIVAESLLPSTDSHGPREFTTTGSTKDRVDGTLSIPIDRAEVELGGAASTAKQWHVKLEKKHILVPKLEALREKRKINMKHTFIEQLRKVRQNLYVIHETIETSEEARYEESTEAEAKFMAQLYAKFSAKGTTGSKQSITIPRGCTLAFRAMQLSIGDAAWGVNHFPENNQPTFASDGFAHTEVEALEEEVKEKCGILCQLAGELNAIVLKTIKAVMRDRNLLEELSGKMEAVLDDPDNCELTTQSPDLEVLLSTLKGSPRCDLLSLTEAISYTLDAFSELTEDQLLLLLESLEVEIVPQQLKLVRSILEQSAELGAAAGLLSSFSEQQQQQLTTAVLELSGVELQGSGAAVCTEESFPSLSALYAALHALHCLVGAGGRSARAD</sequence>
<dbReference type="InterPro" id="IPR041263">
    <property type="entry name" value="Gasdermin_PUB"/>
</dbReference>
<reference evidence="15" key="2">
    <citation type="submission" date="2025-08" db="UniProtKB">
        <authorList>
            <consortium name="Ensembl"/>
        </authorList>
    </citation>
    <scope>IDENTIFICATION</scope>
    <source>
        <strain evidence="15">broiler</strain>
    </source>
</reference>
<dbReference type="GO" id="GO:0005737">
    <property type="term" value="C:cytoplasm"/>
    <property type="evidence" value="ECO:0007669"/>
    <property type="project" value="UniProtKB-SubCell"/>
</dbReference>
<dbReference type="Pfam" id="PF17708">
    <property type="entry name" value="Gasdermin_C"/>
    <property type="match status" value="1"/>
</dbReference>
<keyword evidence="5" id="KW-1003">Cell membrane</keyword>
<evidence type="ECO:0000256" key="1">
    <source>
        <dbReference type="ARBA" id="ARBA00004496"/>
    </source>
</evidence>
<evidence type="ECO:0000256" key="2">
    <source>
        <dbReference type="ARBA" id="ARBA00004651"/>
    </source>
</evidence>
<feature type="compositionally biased region" description="Polar residues" evidence="12">
    <location>
        <begin position="169"/>
        <end position="184"/>
    </location>
</feature>
<dbReference type="GO" id="GO:0005546">
    <property type="term" value="F:phosphatidylinositol-4,5-bisphosphate binding"/>
    <property type="evidence" value="ECO:0000318"/>
    <property type="project" value="GO_Central"/>
</dbReference>
<dbReference type="GO" id="GO:0042742">
    <property type="term" value="P:defense response to bacterium"/>
    <property type="evidence" value="ECO:0000318"/>
    <property type="project" value="GO_Central"/>
</dbReference>
<dbReference type="GO" id="GO:0070269">
    <property type="term" value="P:pyroptotic inflammatory response"/>
    <property type="evidence" value="ECO:0000318"/>
    <property type="project" value="GO_Central"/>
</dbReference>
<evidence type="ECO:0000256" key="6">
    <source>
        <dbReference type="ARBA" id="ARBA00022490"/>
    </source>
</evidence>
<feature type="region of interest" description="Disordered" evidence="12">
    <location>
        <begin position="169"/>
        <end position="188"/>
    </location>
</feature>
<reference evidence="15" key="3">
    <citation type="submission" date="2025-09" db="UniProtKB">
        <authorList>
            <consortium name="Ensembl"/>
        </authorList>
    </citation>
    <scope>IDENTIFICATION</scope>
    <source>
        <strain evidence="15">broiler</strain>
    </source>
</reference>
<feature type="domain" description="Gasdermin PUB" evidence="14">
    <location>
        <begin position="345"/>
        <end position="509"/>
    </location>
</feature>
<accession>A0A8V1A342</accession>
<evidence type="ECO:0000256" key="3">
    <source>
        <dbReference type="ARBA" id="ARBA00009279"/>
    </source>
</evidence>
<dbReference type="InterPro" id="IPR040460">
    <property type="entry name" value="Gasdermin_pore"/>
</dbReference>
<keyword evidence="11" id="KW-0449">Lipoprotein</keyword>
<dbReference type="FunCoup" id="A0A8V1A342">
    <property type="interactions" value="28"/>
</dbReference>
<gene>
    <name evidence="15" type="primary">GSDMA</name>
</gene>